<accession>A0A2V2BDQ8</accession>
<dbReference type="AlphaFoldDB" id="A0A2V2BDQ8"/>
<comment type="caution">
    <text evidence="1">The sequence shown here is derived from an EMBL/GenBank/DDBJ whole genome shotgun (WGS) entry which is preliminary data.</text>
</comment>
<dbReference type="OrthoDB" id="6539873at2"/>
<dbReference type="Proteomes" id="UP000245981">
    <property type="component" value="Unassembled WGS sequence"/>
</dbReference>
<evidence type="ECO:0000313" key="2">
    <source>
        <dbReference type="Proteomes" id="UP000245981"/>
    </source>
</evidence>
<protein>
    <submittedName>
        <fullName evidence="1">Plasmid maintenance system antidote protein VapI</fullName>
    </submittedName>
</protein>
<name>A0A2V2BDQ8_9GAMM</name>
<organism evidence="1 2">
    <name type="scientific">Pantoea allii</name>
    <dbReference type="NCBI Taxonomy" id="574096"/>
    <lineage>
        <taxon>Bacteria</taxon>
        <taxon>Pseudomonadati</taxon>
        <taxon>Pseudomonadota</taxon>
        <taxon>Gammaproteobacteria</taxon>
        <taxon>Enterobacterales</taxon>
        <taxon>Erwiniaceae</taxon>
        <taxon>Pantoea</taxon>
    </lineage>
</organism>
<dbReference type="GO" id="GO:0003677">
    <property type="term" value="F:DNA binding"/>
    <property type="evidence" value="ECO:0007669"/>
    <property type="project" value="InterPro"/>
</dbReference>
<evidence type="ECO:0000313" key="1">
    <source>
        <dbReference type="EMBL" id="PWK94652.1"/>
    </source>
</evidence>
<dbReference type="SUPFAM" id="SSF47413">
    <property type="entry name" value="lambda repressor-like DNA-binding domains"/>
    <property type="match status" value="1"/>
</dbReference>
<proteinExistence type="predicted"/>
<dbReference type="RefSeq" id="WP_088900998.1">
    <property type="nucleotide sequence ID" value="NZ_QGHF01000010.1"/>
</dbReference>
<dbReference type="InterPro" id="IPR010982">
    <property type="entry name" value="Lambda_DNA-bd_dom_sf"/>
</dbReference>
<dbReference type="EMBL" id="QGHF01000010">
    <property type="protein sequence ID" value="PWK94652.1"/>
    <property type="molecule type" value="Genomic_DNA"/>
</dbReference>
<dbReference type="Gene3D" id="1.10.260.40">
    <property type="entry name" value="lambda repressor-like DNA-binding domains"/>
    <property type="match status" value="1"/>
</dbReference>
<gene>
    <name evidence="1" type="ORF">C7431_110148</name>
</gene>
<reference evidence="1 2" key="1">
    <citation type="submission" date="2018-05" db="EMBL/GenBank/DDBJ databases">
        <title>Genomic Encyclopedia of Type Strains, Phase IV (KMG-V): Genome sequencing to study the core and pangenomes of soil and plant-associated prokaryotes.</title>
        <authorList>
            <person name="Whitman W."/>
        </authorList>
    </citation>
    <scope>NUCLEOTIDE SEQUENCE [LARGE SCALE GENOMIC DNA]</scope>
    <source>
        <strain evidence="1 2">PNA 200-10</strain>
    </source>
</reference>
<sequence>MDEQESVGRFLAALLAEYNMSVDKFCRRSRLREHEVRLILRDERVITPAVAENLGRVFYSPGFWMVRQAMSELKKLSEDS</sequence>